<gene>
    <name evidence="1" type="ORF">HNR65_000256</name>
</gene>
<comment type="caution">
    <text evidence="1">The sequence shown here is derived from an EMBL/GenBank/DDBJ whole genome shotgun (WGS) entry which is preliminary data.</text>
</comment>
<evidence type="ECO:0000313" key="2">
    <source>
        <dbReference type="Proteomes" id="UP000525298"/>
    </source>
</evidence>
<dbReference type="AlphaFoldDB" id="A0A7W0HJ88"/>
<evidence type="ECO:0000313" key="1">
    <source>
        <dbReference type="EMBL" id="MBA2879949.1"/>
    </source>
</evidence>
<accession>A0A7W0HJ88</accession>
<sequence>MAVGPEVLPNNSFNAIAHDGIADFPGHSNAKPRPVKVIFTKRHNKKTIRNTVCLPGKIDKLAPLEQFVGFLQAIAAGLHQTARRFRPLARRLLITR</sequence>
<keyword evidence="2" id="KW-1185">Reference proteome</keyword>
<protein>
    <submittedName>
        <fullName evidence="1">Uncharacterized protein</fullName>
    </submittedName>
</protein>
<organism evidence="1 2">
    <name type="scientific">Desulfosalsimonas propionicica</name>
    <dbReference type="NCBI Taxonomy" id="332175"/>
    <lineage>
        <taxon>Bacteria</taxon>
        <taxon>Pseudomonadati</taxon>
        <taxon>Thermodesulfobacteriota</taxon>
        <taxon>Desulfobacteria</taxon>
        <taxon>Desulfobacterales</taxon>
        <taxon>Desulfosalsimonadaceae</taxon>
        <taxon>Desulfosalsimonas</taxon>
    </lineage>
</organism>
<proteinExistence type="predicted"/>
<dbReference type="EMBL" id="JACDUS010000001">
    <property type="protein sequence ID" value="MBA2879949.1"/>
    <property type="molecule type" value="Genomic_DNA"/>
</dbReference>
<reference evidence="1 2" key="1">
    <citation type="submission" date="2020-07" db="EMBL/GenBank/DDBJ databases">
        <title>Genomic Encyclopedia of Type Strains, Phase IV (KMG-IV): sequencing the most valuable type-strain genomes for metagenomic binning, comparative biology and taxonomic classification.</title>
        <authorList>
            <person name="Goeker M."/>
        </authorList>
    </citation>
    <scope>NUCLEOTIDE SEQUENCE [LARGE SCALE GENOMIC DNA]</scope>
    <source>
        <strain evidence="1 2">DSM 17721</strain>
    </source>
</reference>
<dbReference type="Proteomes" id="UP000525298">
    <property type="component" value="Unassembled WGS sequence"/>
</dbReference>
<name>A0A7W0HJ88_9BACT</name>